<evidence type="ECO:0000256" key="1">
    <source>
        <dbReference type="ARBA" id="ARBA00047473"/>
    </source>
</evidence>
<keyword evidence="4" id="KW-1185">Reference proteome</keyword>
<dbReference type="GO" id="GO:0006024">
    <property type="term" value="P:glycosaminoglycan biosynthetic process"/>
    <property type="evidence" value="ECO:0007669"/>
    <property type="project" value="TreeGrafter"/>
</dbReference>
<evidence type="ECO:0000259" key="2">
    <source>
        <dbReference type="SMART" id="SM00984"/>
    </source>
</evidence>
<evidence type="ECO:0000313" key="4">
    <source>
        <dbReference type="Proteomes" id="UP000054498"/>
    </source>
</evidence>
<dbReference type="STRING" id="145388.A0A0D2IWU6"/>
<dbReference type="Pfam" id="PF03720">
    <property type="entry name" value="UDPG_MGDP_dh_C"/>
    <property type="match status" value="1"/>
</dbReference>
<organism evidence="3 4">
    <name type="scientific">Monoraphidium neglectum</name>
    <dbReference type="NCBI Taxonomy" id="145388"/>
    <lineage>
        <taxon>Eukaryota</taxon>
        <taxon>Viridiplantae</taxon>
        <taxon>Chlorophyta</taxon>
        <taxon>core chlorophytes</taxon>
        <taxon>Chlorophyceae</taxon>
        <taxon>CS clade</taxon>
        <taxon>Sphaeropleales</taxon>
        <taxon>Selenastraceae</taxon>
        <taxon>Monoraphidium</taxon>
    </lineage>
</organism>
<dbReference type="EC" id="1.1.1.22" evidence="3"/>
<dbReference type="KEGG" id="mng:MNEG_15500"/>
<dbReference type="GO" id="GO:0003979">
    <property type="term" value="F:UDP-glucose 6-dehydrogenase activity"/>
    <property type="evidence" value="ECO:0007669"/>
    <property type="project" value="UniProtKB-EC"/>
</dbReference>
<dbReference type="InterPro" id="IPR036220">
    <property type="entry name" value="UDP-Glc/GDP-Man_DH_C_sf"/>
</dbReference>
<proteinExistence type="predicted"/>
<dbReference type="Gene3D" id="3.40.50.720">
    <property type="entry name" value="NAD(P)-binding Rossmann-like Domain"/>
    <property type="match status" value="1"/>
</dbReference>
<dbReference type="OrthoDB" id="5059218at2759"/>
<dbReference type="AlphaFoldDB" id="A0A0D2IWU6"/>
<dbReference type="EMBL" id="KK105603">
    <property type="protein sequence ID" value="KIY92462.1"/>
    <property type="molecule type" value="Genomic_DNA"/>
</dbReference>
<feature type="domain" description="UDP-glucose/GDP-mannose dehydrogenase C-terminal" evidence="2">
    <location>
        <begin position="27"/>
        <end position="155"/>
    </location>
</feature>
<gene>
    <name evidence="3" type="ORF">MNEG_15500</name>
</gene>
<dbReference type="SUPFAM" id="SSF52413">
    <property type="entry name" value="UDP-glucose/GDP-mannose dehydrogenase C-terminal domain"/>
    <property type="match status" value="1"/>
</dbReference>
<reference evidence="3 4" key="1">
    <citation type="journal article" date="2013" name="BMC Genomics">
        <title>Reconstruction of the lipid metabolism for the microalga Monoraphidium neglectum from its genome sequence reveals characteristics suitable for biofuel production.</title>
        <authorList>
            <person name="Bogen C."/>
            <person name="Al-Dilaimi A."/>
            <person name="Albersmeier A."/>
            <person name="Wichmann J."/>
            <person name="Grundmann M."/>
            <person name="Rupp O."/>
            <person name="Lauersen K.J."/>
            <person name="Blifernez-Klassen O."/>
            <person name="Kalinowski J."/>
            <person name="Goesmann A."/>
            <person name="Mussgnug J.H."/>
            <person name="Kruse O."/>
        </authorList>
    </citation>
    <scope>NUCLEOTIDE SEQUENCE [LARGE SCALE GENOMIC DNA]</scope>
    <source>
        <strain evidence="3 4">SAG 48.87</strain>
    </source>
</reference>
<sequence length="181" mass="20518">MNDYQKQRFVERVIGGMFNTVAGKRIAIFGFAFKKDTGDTRETPAIDVCRRAAEGLLADGAKCAVYDPKVAPIQMFRDLSAPKYEWDRPHGWTKSENHIMESVQAVPDPYACAAGSHAICVLTEWDEFKTYDYKKMYDSMIKPAFVFDGRNILDHEALRKIGFVVYALGKPLDPFLVKSNH</sequence>
<evidence type="ECO:0000313" key="3">
    <source>
        <dbReference type="EMBL" id="KIY92462.1"/>
    </source>
</evidence>
<dbReference type="GO" id="GO:0051287">
    <property type="term" value="F:NAD binding"/>
    <property type="evidence" value="ECO:0007669"/>
    <property type="project" value="InterPro"/>
</dbReference>
<protein>
    <submittedName>
        <fullName evidence="3">UDPglucose 6-dehydrogenase</fullName>
        <ecNumber evidence="3">1.1.1.22</ecNumber>
    </submittedName>
</protein>
<comment type="catalytic activity">
    <reaction evidence="1">
        <text>UDP-alpha-D-glucose + 2 NAD(+) + H2O = UDP-alpha-D-glucuronate + 2 NADH + 3 H(+)</text>
        <dbReference type="Rhea" id="RHEA:23596"/>
        <dbReference type="ChEBI" id="CHEBI:15377"/>
        <dbReference type="ChEBI" id="CHEBI:15378"/>
        <dbReference type="ChEBI" id="CHEBI:57540"/>
        <dbReference type="ChEBI" id="CHEBI:57945"/>
        <dbReference type="ChEBI" id="CHEBI:58052"/>
        <dbReference type="ChEBI" id="CHEBI:58885"/>
        <dbReference type="EC" id="1.1.1.22"/>
    </reaction>
</comment>
<dbReference type="Proteomes" id="UP000054498">
    <property type="component" value="Unassembled WGS sequence"/>
</dbReference>
<name>A0A0D2IWU6_9CHLO</name>
<dbReference type="PANTHER" id="PTHR11374:SF3">
    <property type="entry name" value="UDP-GLUCOSE 6-DEHYDROGENASE"/>
    <property type="match status" value="1"/>
</dbReference>
<dbReference type="GeneID" id="25733168"/>
<keyword evidence="3" id="KW-0560">Oxidoreductase</keyword>
<dbReference type="InterPro" id="IPR014027">
    <property type="entry name" value="UDP-Glc/GDP-Man_DH_C"/>
</dbReference>
<dbReference type="SMART" id="SM00984">
    <property type="entry name" value="UDPG_MGDP_dh_C"/>
    <property type="match status" value="1"/>
</dbReference>
<accession>A0A0D2IWU6</accession>
<dbReference type="GO" id="GO:0005634">
    <property type="term" value="C:nucleus"/>
    <property type="evidence" value="ECO:0007669"/>
    <property type="project" value="TreeGrafter"/>
</dbReference>
<dbReference type="InterPro" id="IPR028356">
    <property type="entry name" value="UDPglc_DH_euk"/>
</dbReference>
<dbReference type="RefSeq" id="XP_013891482.1">
    <property type="nucleotide sequence ID" value="XM_014036028.1"/>
</dbReference>
<dbReference type="PANTHER" id="PTHR11374">
    <property type="entry name" value="UDP-GLUCOSE DEHYDROGENASE/UDP-MANNAC DEHYDROGENASE"/>
    <property type="match status" value="1"/>
</dbReference>